<evidence type="ECO:0000313" key="1">
    <source>
        <dbReference type="EMBL" id="KAK2195898.1"/>
    </source>
</evidence>
<sequence>MTGREYPENLNDAHGVADCRTGDLSQYLDKLLLGDYKSIAQEKNELLVKNQEQRAKAYRLTLEHATDALQVAKASKKIYKCLHGTGNAAAQVIDLISKNAKTAKSLLEDISPQITRELMNGPDAEFKEIIDFCNRGGLDLDLDNRIKTLNKHKATMERVLDLGENLMAKAIILELDNIYKGCLETILNFEEGIDEKLNLHEYVEQFIKYAGILVL</sequence>
<dbReference type="Proteomes" id="UP001214638">
    <property type="component" value="Unassembled WGS sequence"/>
</dbReference>
<accession>A0AAD9PK83</accession>
<dbReference type="EMBL" id="JALLKP010000003">
    <property type="protein sequence ID" value="KAK2195898.1"/>
    <property type="molecule type" value="Genomic_DNA"/>
</dbReference>
<dbReference type="AlphaFoldDB" id="A0AAD9PK83"/>
<reference evidence="1" key="1">
    <citation type="journal article" date="2023" name="Nat. Microbiol.">
        <title>Babesia duncani multi-omics identifies virulence factors and drug targets.</title>
        <authorList>
            <person name="Singh P."/>
            <person name="Lonardi S."/>
            <person name="Liang Q."/>
            <person name="Vydyam P."/>
            <person name="Khabirova E."/>
            <person name="Fang T."/>
            <person name="Gihaz S."/>
            <person name="Thekkiniath J."/>
            <person name="Munshi M."/>
            <person name="Abel S."/>
            <person name="Ciampossin L."/>
            <person name="Batugedara G."/>
            <person name="Gupta M."/>
            <person name="Lu X.M."/>
            <person name="Lenz T."/>
            <person name="Chakravarty S."/>
            <person name="Cornillot E."/>
            <person name="Hu Y."/>
            <person name="Ma W."/>
            <person name="Gonzalez L.M."/>
            <person name="Sanchez S."/>
            <person name="Estrada K."/>
            <person name="Sanchez-Flores A."/>
            <person name="Montero E."/>
            <person name="Harb O.S."/>
            <person name="Le Roch K.G."/>
            <person name="Mamoun C.B."/>
        </authorList>
    </citation>
    <scope>NUCLEOTIDE SEQUENCE</scope>
    <source>
        <strain evidence="1">WA1</strain>
    </source>
</reference>
<dbReference type="KEGG" id="bdw:94336793"/>
<comment type="caution">
    <text evidence="1">The sequence shown here is derived from an EMBL/GenBank/DDBJ whole genome shotgun (WGS) entry which is preliminary data.</text>
</comment>
<protein>
    <submittedName>
        <fullName evidence="1">Uncharacterized protein</fullName>
    </submittedName>
</protein>
<gene>
    <name evidence="1" type="ORF">BdWA1_002496</name>
</gene>
<evidence type="ECO:0000313" key="2">
    <source>
        <dbReference type="Proteomes" id="UP001214638"/>
    </source>
</evidence>
<organism evidence="1 2">
    <name type="scientific">Babesia duncani</name>
    <dbReference type="NCBI Taxonomy" id="323732"/>
    <lineage>
        <taxon>Eukaryota</taxon>
        <taxon>Sar</taxon>
        <taxon>Alveolata</taxon>
        <taxon>Apicomplexa</taxon>
        <taxon>Aconoidasida</taxon>
        <taxon>Piroplasmida</taxon>
        <taxon>Babesiidae</taxon>
        <taxon>Babesia</taxon>
    </lineage>
</organism>
<name>A0AAD9PK83_9APIC</name>
<dbReference type="GeneID" id="94336793"/>
<proteinExistence type="predicted"/>
<dbReference type="RefSeq" id="XP_067802740.1">
    <property type="nucleotide sequence ID" value="XM_067947518.1"/>
</dbReference>
<keyword evidence="2" id="KW-1185">Reference proteome</keyword>